<keyword evidence="1" id="KW-0175">Coiled coil</keyword>
<reference evidence="3" key="1">
    <citation type="submission" date="2021-01" db="EMBL/GenBank/DDBJ databases">
        <authorList>
            <person name="Corre E."/>
            <person name="Pelletier E."/>
            <person name="Niang G."/>
            <person name="Scheremetjew M."/>
            <person name="Finn R."/>
            <person name="Kale V."/>
            <person name="Holt S."/>
            <person name="Cochrane G."/>
            <person name="Meng A."/>
            <person name="Brown T."/>
            <person name="Cohen L."/>
        </authorList>
    </citation>
    <scope>NUCLEOTIDE SEQUENCE</scope>
    <source>
        <strain evidence="3">GSO104</strain>
    </source>
</reference>
<name>A0A7S4QED0_9STRA</name>
<evidence type="ECO:0000256" key="1">
    <source>
        <dbReference type="SAM" id="Coils"/>
    </source>
</evidence>
<evidence type="ECO:0000313" key="3">
    <source>
        <dbReference type="EMBL" id="CAE4579276.1"/>
    </source>
</evidence>
<evidence type="ECO:0000256" key="2">
    <source>
        <dbReference type="SAM" id="MobiDB-lite"/>
    </source>
</evidence>
<protein>
    <submittedName>
        <fullName evidence="3">Uncharacterized protein</fullName>
    </submittedName>
</protein>
<feature type="compositionally biased region" description="Basic and acidic residues" evidence="2">
    <location>
        <begin position="87"/>
        <end position="102"/>
    </location>
</feature>
<proteinExistence type="predicted"/>
<dbReference type="EMBL" id="HBNS01000939">
    <property type="protein sequence ID" value="CAE4579276.1"/>
    <property type="molecule type" value="Transcribed_RNA"/>
</dbReference>
<sequence length="579" mass="67060">MNSYDPHADDNSLAHGGKAFKNDLELFECQVDLVSFMYNKNTADTSNSIVKKHVSFKHSNSLKDLKSTAARGNRRKRERKKRPQKSPKKDHQHSPEESSHVNIERLKLELAGIQAENRLRDGFIKGLRNEINQFKHDLDEARTEEWNANINVQELAEEEEELRAYLDRSREKIPRLRRKIEKSYEEGKRQRKQAKAILRARKDYLCNIEKLKRFRKTYTLLRARELGSSEEDMGVIDTPRQPRRHGPLINWNANELAWCESNSSSQINETTRTALKGAPVRALLKDFSMPNIFRRRTFHQNPDDDRGDTRSNHRNLFRKSLSAPLLMEPEKSAGGLGSSEQDKNISRTKDDYWATDLSSQSMNAKTNSSSQINETSRIYRDAPERALPKDFSMPNLFRRRTFHQNPDDDRAGINCNPRNLFQKSSSAPLLMEPEISAEGLESSEEDKEISRAEDDYLYNLEKLKGFSKTYSSSQLEIMDLSSQRMNAKTNSSSQINETSRIYRDAPERALPKDFSMPNLFRRRTFHQNPDDDRADINCNRRNLFQKSSSAPSLSVLFGDIKIDEQASTHKKERNTQQIM</sequence>
<accession>A0A7S4QED0</accession>
<feature type="region of interest" description="Disordered" evidence="2">
    <location>
        <begin position="295"/>
        <end position="314"/>
    </location>
</feature>
<gene>
    <name evidence="3" type="ORF">DBRI00130_LOCUS738</name>
</gene>
<organism evidence="3">
    <name type="scientific">Ditylum brightwellii</name>
    <dbReference type="NCBI Taxonomy" id="49249"/>
    <lineage>
        <taxon>Eukaryota</taxon>
        <taxon>Sar</taxon>
        <taxon>Stramenopiles</taxon>
        <taxon>Ochrophyta</taxon>
        <taxon>Bacillariophyta</taxon>
        <taxon>Mediophyceae</taxon>
        <taxon>Lithodesmiophycidae</taxon>
        <taxon>Lithodesmiales</taxon>
        <taxon>Lithodesmiaceae</taxon>
        <taxon>Ditylum</taxon>
    </lineage>
</organism>
<feature type="region of interest" description="Disordered" evidence="2">
    <location>
        <begin position="319"/>
        <end position="346"/>
    </location>
</feature>
<dbReference type="AlphaFoldDB" id="A0A7S4QED0"/>
<feature type="compositionally biased region" description="Basic residues" evidence="2">
    <location>
        <begin position="72"/>
        <end position="86"/>
    </location>
</feature>
<feature type="region of interest" description="Disordered" evidence="2">
    <location>
        <begin position="60"/>
        <end position="102"/>
    </location>
</feature>
<feature type="compositionally biased region" description="Basic and acidic residues" evidence="2">
    <location>
        <begin position="301"/>
        <end position="311"/>
    </location>
</feature>
<feature type="coiled-coil region" evidence="1">
    <location>
        <begin position="124"/>
        <end position="186"/>
    </location>
</feature>